<comment type="caution">
    <text evidence="2">The sequence shown here is derived from an EMBL/GenBank/DDBJ whole genome shotgun (WGS) entry which is preliminary data.</text>
</comment>
<evidence type="ECO:0000313" key="3">
    <source>
        <dbReference type="Proteomes" id="UP001590951"/>
    </source>
</evidence>
<gene>
    <name evidence="2" type="ORF">ABVK25_002955</name>
</gene>
<accession>A0ABR4BFF4</accession>
<proteinExistence type="predicted"/>
<feature type="compositionally biased region" description="Basic residues" evidence="1">
    <location>
        <begin position="1"/>
        <end position="11"/>
    </location>
</feature>
<organism evidence="2 3">
    <name type="scientific">Lepraria finkii</name>
    <dbReference type="NCBI Taxonomy" id="1340010"/>
    <lineage>
        <taxon>Eukaryota</taxon>
        <taxon>Fungi</taxon>
        <taxon>Dikarya</taxon>
        <taxon>Ascomycota</taxon>
        <taxon>Pezizomycotina</taxon>
        <taxon>Lecanoromycetes</taxon>
        <taxon>OSLEUM clade</taxon>
        <taxon>Lecanoromycetidae</taxon>
        <taxon>Lecanorales</taxon>
        <taxon>Lecanorineae</taxon>
        <taxon>Stereocaulaceae</taxon>
        <taxon>Lepraria</taxon>
    </lineage>
</organism>
<evidence type="ECO:0000313" key="2">
    <source>
        <dbReference type="EMBL" id="KAL2056561.1"/>
    </source>
</evidence>
<keyword evidence="3" id="KW-1185">Reference proteome</keyword>
<evidence type="ECO:0000256" key="1">
    <source>
        <dbReference type="SAM" id="MobiDB-lite"/>
    </source>
</evidence>
<reference evidence="2 3" key="1">
    <citation type="submission" date="2024-09" db="EMBL/GenBank/DDBJ databases">
        <title>Rethinking Asexuality: The Enigmatic Case of Functional Sexual Genes in Lepraria (Stereocaulaceae).</title>
        <authorList>
            <person name="Doellman M."/>
            <person name="Sun Y."/>
            <person name="Barcenas-Pena A."/>
            <person name="Lumbsch H.T."/>
            <person name="Grewe F."/>
        </authorList>
    </citation>
    <scope>NUCLEOTIDE SEQUENCE [LARGE SCALE GENOMIC DNA]</scope>
    <source>
        <strain evidence="2 3">Grewe 0041</strain>
    </source>
</reference>
<protein>
    <submittedName>
        <fullName evidence="2">Uncharacterized protein</fullName>
    </submittedName>
</protein>
<feature type="region of interest" description="Disordered" evidence="1">
    <location>
        <begin position="1"/>
        <end position="26"/>
    </location>
</feature>
<dbReference type="EMBL" id="JBHFEH010000007">
    <property type="protein sequence ID" value="KAL2056561.1"/>
    <property type="molecule type" value="Genomic_DNA"/>
</dbReference>
<dbReference type="Proteomes" id="UP001590951">
    <property type="component" value="Unassembled WGS sequence"/>
</dbReference>
<name>A0ABR4BFF4_9LECA</name>
<sequence>MAPAIRRRGRKFSSTQDEEIQTRRLLRHQNMAKRRERLKELSDSDPEYAKSLDIKECMLEVQGMLVGKLAAEENHLKGLAVLPGFCITDFEERLKEVAEVIQALQY</sequence>